<dbReference type="Pfam" id="PF13193">
    <property type="entry name" value="AMP-binding_C"/>
    <property type="match status" value="1"/>
</dbReference>
<dbReference type="Gene3D" id="3.40.50.980">
    <property type="match status" value="2"/>
</dbReference>
<dbReference type="InterPro" id="IPR045851">
    <property type="entry name" value="AMP-bd_C_sf"/>
</dbReference>
<feature type="domain" description="AMP-binding enzyme C-terminal" evidence="4">
    <location>
        <begin position="471"/>
        <end position="557"/>
    </location>
</feature>
<dbReference type="InterPro" id="IPR020845">
    <property type="entry name" value="AMP-binding_CS"/>
</dbReference>
<accession>A0A8H5CWS1</accession>
<dbReference type="Proteomes" id="UP000559027">
    <property type="component" value="Unassembled WGS sequence"/>
</dbReference>
<evidence type="ECO:0000259" key="4">
    <source>
        <dbReference type="Pfam" id="PF13193"/>
    </source>
</evidence>
<comment type="caution">
    <text evidence="5">The sequence shown here is derived from an EMBL/GenBank/DDBJ whole genome shotgun (WGS) entry which is preliminary data.</text>
</comment>
<gene>
    <name evidence="5" type="ORF">D9756_009593</name>
</gene>
<evidence type="ECO:0000256" key="1">
    <source>
        <dbReference type="ARBA" id="ARBA00006432"/>
    </source>
</evidence>
<dbReference type="Pfam" id="PF00501">
    <property type="entry name" value="AMP-binding"/>
    <property type="match status" value="1"/>
</dbReference>
<dbReference type="EMBL" id="JAACJO010000019">
    <property type="protein sequence ID" value="KAF5348473.1"/>
    <property type="molecule type" value="Genomic_DNA"/>
</dbReference>
<keyword evidence="6" id="KW-1185">Reference proteome</keyword>
<dbReference type="InterPro" id="IPR000873">
    <property type="entry name" value="AMP-dep_synth/lig_dom"/>
</dbReference>
<dbReference type="Gene3D" id="2.30.38.10">
    <property type="entry name" value="Luciferase, Domain 3"/>
    <property type="match status" value="1"/>
</dbReference>
<dbReference type="AlphaFoldDB" id="A0A8H5CWS1"/>
<dbReference type="PROSITE" id="PS00455">
    <property type="entry name" value="AMP_BINDING"/>
    <property type="match status" value="1"/>
</dbReference>
<keyword evidence="2" id="KW-0436">Ligase</keyword>
<reference evidence="5 6" key="1">
    <citation type="journal article" date="2020" name="ISME J.">
        <title>Uncovering the hidden diversity of litter-decomposition mechanisms in mushroom-forming fungi.</title>
        <authorList>
            <person name="Floudas D."/>
            <person name="Bentzer J."/>
            <person name="Ahren D."/>
            <person name="Johansson T."/>
            <person name="Persson P."/>
            <person name="Tunlid A."/>
        </authorList>
    </citation>
    <scope>NUCLEOTIDE SEQUENCE [LARGE SCALE GENOMIC DNA]</scope>
    <source>
        <strain evidence="5 6">CBS 146.42</strain>
    </source>
</reference>
<dbReference type="InterPro" id="IPR025110">
    <property type="entry name" value="AMP-bd_C"/>
</dbReference>
<name>A0A8H5CWS1_9AGAR</name>
<dbReference type="PANTHER" id="PTHR24096:SF149">
    <property type="entry name" value="AMP-BINDING DOMAIN-CONTAINING PROTEIN-RELATED"/>
    <property type="match status" value="1"/>
</dbReference>
<sequence length="577" mass="64341">MPHLKSLWPNPPTVPDHLNVFETILQQPHHDEWPDFVLHVDEETGKTRTFREVRKKVNDLAAALGGPKAERGLGLRAESGEIIGIMSDNSSDYVVLVLALLKIAVPFALISCFSTPFELRHALKVTKTTRLFTTPQYLSRVLPVVQEAGIATSKILMMNGRLDGYETLDGLVARADRISSPHHKVRIVPKDSLAFLFFSSGTTGLPKAVMISHGNLLFAFRQAVMVAQDRATVVKTPAPPTPDGLPVVLAFLPMHHTFGFHIYSIRAFTLPTRFVIFRRWDTGRVLRAITRFKATSLSMVPSMWYQLVNHPEFANTDFSTIFAVHSGAAHLPKEISSKVLERTPSNNFFSEGYGMSETTVSAIVRPYPGTLNGRFRNVPGTTGVLLPGMEARIVRADGSEADFDEVGELWLRGDNIVSGYFDNPKATQDCFINGWLRTGDHFKVNRDHYFFFADRAKDTLKVSGSQVSPIEIETVLLAHPQKLVSDVTVAGVRGGGRTSDELLPRAWIVLSENGRRLGASHTKAELERWHQTNLSKYKWLRGGIEVVEEIPKSPTGKTLRRLLQDQHEQRVATKAKL</sequence>
<dbReference type="GO" id="GO:0016405">
    <property type="term" value="F:CoA-ligase activity"/>
    <property type="evidence" value="ECO:0007669"/>
    <property type="project" value="TreeGrafter"/>
</dbReference>
<dbReference type="Gene3D" id="3.30.300.30">
    <property type="match status" value="1"/>
</dbReference>
<evidence type="ECO:0000313" key="5">
    <source>
        <dbReference type="EMBL" id="KAF5348473.1"/>
    </source>
</evidence>
<proteinExistence type="inferred from homology"/>
<dbReference type="PANTHER" id="PTHR24096">
    <property type="entry name" value="LONG-CHAIN-FATTY-ACID--COA LIGASE"/>
    <property type="match status" value="1"/>
</dbReference>
<evidence type="ECO:0008006" key="7">
    <source>
        <dbReference type="Google" id="ProtNLM"/>
    </source>
</evidence>
<evidence type="ECO:0000256" key="2">
    <source>
        <dbReference type="ARBA" id="ARBA00022598"/>
    </source>
</evidence>
<evidence type="ECO:0000313" key="6">
    <source>
        <dbReference type="Proteomes" id="UP000559027"/>
    </source>
</evidence>
<evidence type="ECO:0000259" key="3">
    <source>
        <dbReference type="Pfam" id="PF00501"/>
    </source>
</evidence>
<protein>
    <recommendedName>
        <fullName evidence="7">Acetyl-CoA synthetase-like protein</fullName>
    </recommendedName>
</protein>
<dbReference type="SUPFAM" id="SSF56801">
    <property type="entry name" value="Acetyl-CoA synthetase-like"/>
    <property type="match status" value="1"/>
</dbReference>
<feature type="domain" description="AMP-dependent synthetase/ligase" evidence="3">
    <location>
        <begin position="32"/>
        <end position="421"/>
    </location>
</feature>
<dbReference type="OrthoDB" id="1898221at2759"/>
<comment type="similarity">
    <text evidence="1">Belongs to the ATP-dependent AMP-binding enzyme family.</text>
</comment>
<organism evidence="5 6">
    <name type="scientific">Leucocoprinus leucothites</name>
    <dbReference type="NCBI Taxonomy" id="201217"/>
    <lineage>
        <taxon>Eukaryota</taxon>
        <taxon>Fungi</taxon>
        <taxon>Dikarya</taxon>
        <taxon>Basidiomycota</taxon>
        <taxon>Agaricomycotina</taxon>
        <taxon>Agaricomycetes</taxon>
        <taxon>Agaricomycetidae</taxon>
        <taxon>Agaricales</taxon>
        <taxon>Agaricineae</taxon>
        <taxon>Agaricaceae</taxon>
        <taxon>Leucocoprinus</taxon>
    </lineage>
</organism>